<protein>
    <submittedName>
        <fullName evidence="1">Uncharacterized protein</fullName>
    </submittedName>
</protein>
<dbReference type="AlphaFoldDB" id="A0AAE1DPR8"/>
<dbReference type="EMBL" id="JAWDGP010003004">
    <property type="protein sequence ID" value="KAK3778172.1"/>
    <property type="molecule type" value="Genomic_DNA"/>
</dbReference>
<dbReference type="Proteomes" id="UP001283361">
    <property type="component" value="Unassembled WGS sequence"/>
</dbReference>
<accession>A0AAE1DPR8</accession>
<evidence type="ECO:0000313" key="2">
    <source>
        <dbReference type="Proteomes" id="UP001283361"/>
    </source>
</evidence>
<sequence length="91" mass="10438">MWNIKPKINIIFAADKNQNSGQMCQPATFLSVQHIAGWARWGICHAEKSTRLSELSRSRIEPQALWLTSSSFIRTQGFDGTRRWTPFTQIS</sequence>
<reference evidence="1" key="1">
    <citation type="journal article" date="2023" name="G3 (Bethesda)">
        <title>A reference genome for the long-term kleptoplast-retaining sea slug Elysia crispata morphotype clarki.</title>
        <authorList>
            <person name="Eastman K.E."/>
            <person name="Pendleton A.L."/>
            <person name="Shaikh M.A."/>
            <person name="Suttiyut T."/>
            <person name="Ogas R."/>
            <person name="Tomko P."/>
            <person name="Gavelis G."/>
            <person name="Widhalm J.R."/>
            <person name="Wisecaver J.H."/>
        </authorList>
    </citation>
    <scope>NUCLEOTIDE SEQUENCE</scope>
    <source>
        <strain evidence="1">ECLA1</strain>
    </source>
</reference>
<proteinExistence type="predicted"/>
<comment type="caution">
    <text evidence="1">The sequence shown here is derived from an EMBL/GenBank/DDBJ whole genome shotgun (WGS) entry which is preliminary data.</text>
</comment>
<keyword evidence="2" id="KW-1185">Reference proteome</keyword>
<organism evidence="1 2">
    <name type="scientific">Elysia crispata</name>
    <name type="common">lettuce slug</name>
    <dbReference type="NCBI Taxonomy" id="231223"/>
    <lineage>
        <taxon>Eukaryota</taxon>
        <taxon>Metazoa</taxon>
        <taxon>Spiralia</taxon>
        <taxon>Lophotrochozoa</taxon>
        <taxon>Mollusca</taxon>
        <taxon>Gastropoda</taxon>
        <taxon>Heterobranchia</taxon>
        <taxon>Euthyneura</taxon>
        <taxon>Panpulmonata</taxon>
        <taxon>Sacoglossa</taxon>
        <taxon>Placobranchoidea</taxon>
        <taxon>Plakobranchidae</taxon>
        <taxon>Elysia</taxon>
    </lineage>
</organism>
<name>A0AAE1DPR8_9GAST</name>
<evidence type="ECO:0000313" key="1">
    <source>
        <dbReference type="EMBL" id="KAK3778172.1"/>
    </source>
</evidence>
<gene>
    <name evidence="1" type="ORF">RRG08_066625</name>
</gene>